<organism evidence="1 2">
    <name type="scientific">Prunus virus I</name>
    <dbReference type="NCBI Taxonomy" id="2815473"/>
    <lineage>
        <taxon>Viruses</taxon>
        <taxon>Riboviria</taxon>
        <taxon>Orthornavirae</taxon>
        <taxon>Kitrinoviricota</taxon>
        <taxon>Alsuviricetes</taxon>
        <taxon>Martellivirales</taxon>
        <taxon>Bromoviridae</taxon>
        <taxon>Ilarvirus</taxon>
    </lineage>
</organism>
<dbReference type="Proteomes" id="UP001246493">
    <property type="component" value="Genome"/>
</dbReference>
<name>A0A897THZ8_9BROM</name>
<evidence type="ECO:0000313" key="2">
    <source>
        <dbReference type="Proteomes" id="UP001246493"/>
    </source>
</evidence>
<dbReference type="EMBL" id="MW579755">
    <property type="protein sequence ID" value="QSG73633.1"/>
    <property type="molecule type" value="Genomic_RNA"/>
</dbReference>
<dbReference type="InterPro" id="IPR016405">
    <property type="entry name" value="Coat_Ilarvirus_prd"/>
</dbReference>
<sequence length="222" mass="24565">MSTSRGKNNNGKCPIHFDELDALAHNCNCVGGSVSNRQRRNARRAAMFRNAQAKPVVVGPVYNQVSRPLPKASFRLPNNQVWVTRKAGEWAEKTTDTNDAITLKTIMEGIPEIGEDTRVFRILIGFVAKSDGTFGMVDGVTTDVVPDPPIVGRLGFQKNTYRSRDFHLGGKLSTQVASKAIVWCLDDKRREAKRVSLANYWLAISRPAPLLPPEDFLVEGSN</sequence>
<reference evidence="1 2" key="1">
    <citation type="submission" date="2021-02" db="EMBL/GenBank/DDBJ databases">
        <title>Identification and molecular characterization of a novel ilarvirus infecting sweet cherry.</title>
        <authorList>
            <person name="Orfanidou C.G."/>
            <person name="Xing F."/>
            <person name="Zhou J."/>
            <person name="Li S.F."/>
            <person name="Katis N.I."/>
            <person name="Maliogka V.I."/>
        </authorList>
    </citation>
    <scope>NUCLEOTIDE SEQUENCE [LARGE SCALE GENOMIC DNA]</scope>
    <source>
        <strain evidence="1">C18</strain>
    </source>
</reference>
<evidence type="ECO:0000313" key="1">
    <source>
        <dbReference type="EMBL" id="QSG73633.1"/>
    </source>
</evidence>
<keyword evidence="2" id="KW-1185">Reference proteome</keyword>
<keyword evidence="1" id="KW-0946">Virion</keyword>
<dbReference type="InterPro" id="IPR002681">
    <property type="entry name" value="Coat_Ilarvirus"/>
</dbReference>
<keyword evidence="1" id="KW-0167">Capsid protein</keyword>
<dbReference type="PIRSF" id="PIRSF004078">
    <property type="entry name" value="Coat_Ilarvirus_prd"/>
    <property type="match status" value="1"/>
</dbReference>
<protein>
    <submittedName>
        <fullName evidence="1">Coat protein</fullName>
    </submittedName>
</protein>
<dbReference type="Pfam" id="PF01787">
    <property type="entry name" value="Ilar_coat"/>
    <property type="match status" value="1"/>
</dbReference>
<dbReference type="GO" id="GO:0019028">
    <property type="term" value="C:viral capsid"/>
    <property type="evidence" value="ECO:0007669"/>
    <property type="project" value="UniProtKB-KW"/>
</dbReference>
<accession>A0A897THZ8</accession>
<dbReference type="GO" id="GO:0003723">
    <property type="term" value="F:RNA binding"/>
    <property type="evidence" value="ECO:0007669"/>
    <property type="project" value="InterPro"/>
</dbReference>
<proteinExistence type="predicted"/>